<evidence type="ECO:0000313" key="2">
    <source>
        <dbReference type="Proteomes" id="UP000268313"/>
    </source>
</evidence>
<accession>A0A3A8KAI1</accession>
<sequence>MRFYQLQRPAPSTPRHWSGSLSAEHVWRLPGVECPTCHETWSGEFTHPSVDLSSLSERDLLVEPRVEAHAEYARLASHVQPFLPSGLPPEPGMRFGPLNGTAHGIFGPLSTRYGWEVLITQEALRHLQAVGIRGLVPVRAELQGLDAGVVLYELELPLRGLLHRDAVLTGPKCPTCGWDEVRISPEPWLEGDALPHDVDLFRPRNGSTYTFVNEHFVEAIEALGPSDVTFREAGVVPASRTGSIH</sequence>
<dbReference type="EMBL" id="RAWE01000021">
    <property type="protein sequence ID" value="RKH05163.1"/>
    <property type="molecule type" value="Genomic_DNA"/>
</dbReference>
<evidence type="ECO:0000313" key="1">
    <source>
        <dbReference type="EMBL" id="RKH05163.1"/>
    </source>
</evidence>
<gene>
    <name evidence="1" type="ORF">D7X32_08705</name>
</gene>
<organism evidence="1 2">
    <name type="scientific">Corallococcus carmarthensis</name>
    <dbReference type="NCBI Taxonomy" id="2316728"/>
    <lineage>
        <taxon>Bacteria</taxon>
        <taxon>Pseudomonadati</taxon>
        <taxon>Myxococcota</taxon>
        <taxon>Myxococcia</taxon>
        <taxon>Myxococcales</taxon>
        <taxon>Cystobacterineae</taxon>
        <taxon>Myxococcaceae</taxon>
        <taxon>Corallococcus</taxon>
    </lineage>
</organism>
<dbReference type="AlphaFoldDB" id="A0A3A8KAI1"/>
<dbReference type="Proteomes" id="UP000268313">
    <property type="component" value="Unassembled WGS sequence"/>
</dbReference>
<name>A0A3A8KAI1_9BACT</name>
<dbReference type="InterPro" id="IPR011750">
    <property type="entry name" value="Gmx_para_CXXCG"/>
</dbReference>
<dbReference type="RefSeq" id="WP_120602045.1">
    <property type="nucleotide sequence ID" value="NZ_RAWE01000021.1"/>
</dbReference>
<dbReference type="Pfam" id="PF09535">
    <property type="entry name" value="Gmx_para_CXXCG"/>
    <property type="match status" value="1"/>
</dbReference>
<reference evidence="2" key="1">
    <citation type="submission" date="2018-09" db="EMBL/GenBank/DDBJ databases">
        <authorList>
            <person name="Livingstone P.G."/>
            <person name="Whitworth D.E."/>
        </authorList>
    </citation>
    <scope>NUCLEOTIDE SEQUENCE [LARGE SCALE GENOMIC DNA]</scope>
    <source>
        <strain evidence="2">CA043D</strain>
    </source>
</reference>
<comment type="caution">
    <text evidence="1">The sequence shown here is derived from an EMBL/GenBank/DDBJ whole genome shotgun (WGS) entry which is preliminary data.</text>
</comment>
<proteinExistence type="predicted"/>
<protein>
    <submittedName>
        <fullName evidence="1">Uncharacterized protein</fullName>
    </submittedName>
</protein>
<dbReference type="NCBIfam" id="TIGR02264">
    <property type="entry name" value="gmx_para_CXXCG"/>
    <property type="match status" value="1"/>
</dbReference>
<dbReference type="OrthoDB" id="5498520at2"/>
<keyword evidence="2" id="KW-1185">Reference proteome</keyword>